<comment type="caution">
    <text evidence="1">The sequence shown here is derived from an EMBL/GenBank/DDBJ whole genome shotgun (WGS) entry which is preliminary data.</text>
</comment>
<dbReference type="eggNOG" id="COG1527">
    <property type="taxonomic scope" value="Bacteria"/>
</dbReference>
<evidence type="ECO:0000313" key="1">
    <source>
        <dbReference type="EMBL" id="EEK16177.1"/>
    </source>
</evidence>
<dbReference type="AlphaFoldDB" id="C2MDM8"/>
<dbReference type="Proteomes" id="UP000003303">
    <property type="component" value="Unassembled WGS sequence"/>
</dbReference>
<proteinExistence type="predicted"/>
<evidence type="ECO:0008006" key="3">
    <source>
        <dbReference type="Google" id="ProtNLM"/>
    </source>
</evidence>
<gene>
    <name evidence="1" type="ORF">PORUE0001_0907</name>
</gene>
<keyword evidence="2" id="KW-1185">Reference proteome</keyword>
<organism evidence="1 2">
    <name type="scientific">Porphyromonas uenonis 60-3</name>
    <dbReference type="NCBI Taxonomy" id="596327"/>
    <lineage>
        <taxon>Bacteria</taxon>
        <taxon>Pseudomonadati</taxon>
        <taxon>Bacteroidota</taxon>
        <taxon>Bacteroidia</taxon>
        <taxon>Bacteroidales</taxon>
        <taxon>Porphyromonadaceae</taxon>
        <taxon>Porphyromonas</taxon>
    </lineage>
</organism>
<dbReference type="STRING" id="596327.PORUE0001_0907"/>
<protein>
    <recommendedName>
        <fullName evidence="3">DUF2764 domain-containing protein</fullName>
    </recommendedName>
</protein>
<dbReference type="OrthoDB" id="9813754at2"/>
<accession>C2MDM8</accession>
<dbReference type="InterPro" id="IPR024492">
    <property type="entry name" value="DUF2764"/>
</dbReference>
<sequence length="328" mass="39035">MAKYYATIAGLPNIGVDDRKLPIQTDALQAELRQELTKRDRRLLDLLLMEQELPQILETINAWLSDDSIHWEDDPSEIELEPKEPLETIDAKELADYIIAVQQRTKRPRTKQLPDFIKEYIEMRLPDPELEEELAEERAEMREELQQAEEPYTIWQLRLEQDKLIAMYYDYLMGQKNSFVAEWAEFNLNIKNILAAYTSRQLGFDPKEYIIGGGTLQHHLRTSQAADFSITEELFPQIQQLVNISREEDIARREQLIDRLRWDWLEEHTFSKPFDIEYLLAYYLELEILERWVSLNEETGEQVFRQIVSQLKHESTTSLEEFKRKQKK</sequence>
<dbReference type="Pfam" id="PF10962">
    <property type="entry name" value="DUF2764"/>
    <property type="match status" value="1"/>
</dbReference>
<dbReference type="EMBL" id="ACLR01000203">
    <property type="protein sequence ID" value="EEK16177.1"/>
    <property type="molecule type" value="Genomic_DNA"/>
</dbReference>
<name>C2MDM8_9PORP</name>
<evidence type="ECO:0000313" key="2">
    <source>
        <dbReference type="Proteomes" id="UP000003303"/>
    </source>
</evidence>
<reference evidence="1 2" key="1">
    <citation type="submission" date="2009-04" db="EMBL/GenBank/DDBJ databases">
        <authorList>
            <person name="Sebastian Y."/>
            <person name="Madupu R."/>
            <person name="Durkin A.S."/>
            <person name="Torralba M."/>
            <person name="Methe B."/>
            <person name="Sutton G.G."/>
            <person name="Strausberg R.L."/>
            <person name="Nelson K.E."/>
        </authorList>
    </citation>
    <scope>NUCLEOTIDE SEQUENCE [LARGE SCALE GENOMIC DNA]</scope>
    <source>
        <strain evidence="1 2">60-3</strain>
    </source>
</reference>
<dbReference type="RefSeq" id="WP_007365935.1">
    <property type="nucleotide sequence ID" value="NZ_ACLR01000203.1"/>
</dbReference>